<dbReference type="AlphaFoldDB" id="A0A2Z2K7H5"/>
<dbReference type="OrthoDB" id="9800872at2"/>
<dbReference type="InterPro" id="IPR050229">
    <property type="entry name" value="GlpE_sulfurtransferase"/>
</dbReference>
<accession>A0A2Z2K7H5</accession>
<proteinExistence type="predicted"/>
<dbReference type="GO" id="GO:0016740">
    <property type="term" value="F:transferase activity"/>
    <property type="evidence" value="ECO:0007669"/>
    <property type="project" value="UniProtKB-KW"/>
</dbReference>
<organism evidence="2 3">
    <name type="scientific">Paenibacillus donghaensis</name>
    <dbReference type="NCBI Taxonomy" id="414771"/>
    <lineage>
        <taxon>Bacteria</taxon>
        <taxon>Bacillati</taxon>
        <taxon>Bacillota</taxon>
        <taxon>Bacilli</taxon>
        <taxon>Bacillales</taxon>
        <taxon>Paenibacillaceae</taxon>
        <taxon>Paenibacillus</taxon>
    </lineage>
</organism>
<gene>
    <name evidence="2" type="ORF">B9T62_09520</name>
</gene>
<keyword evidence="3" id="KW-1185">Reference proteome</keyword>
<name>A0A2Z2K7H5_9BACL</name>
<evidence type="ECO:0000259" key="1">
    <source>
        <dbReference type="PROSITE" id="PS50206"/>
    </source>
</evidence>
<dbReference type="PANTHER" id="PTHR43031">
    <property type="entry name" value="FAD-DEPENDENT OXIDOREDUCTASE"/>
    <property type="match status" value="1"/>
</dbReference>
<keyword evidence="2" id="KW-0808">Transferase</keyword>
<evidence type="ECO:0000313" key="3">
    <source>
        <dbReference type="Proteomes" id="UP000249890"/>
    </source>
</evidence>
<feature type="domain" description="Rhodanese" evidence="1">
    <location>
        <begin position="19"/>
        <end position="103"/>
    </location>
</feature>
<dbReference type="InterPro" id="IPR036873">
    <property type="entry name" value="Rhodanese-like_dom_sf"/>
</dbReference>
<dbReference type="Pfam" id="PF00581">
    <property type="entry name" value="Rhodanese"/>
    <property type="match status" value="1"/>
</dbReference>
<dbReference type="InterPro" id="IPR001763">
    <property type="entry name" value="Rhodanese-like_dom"/>
</dbReference>
<reference evidence="2 3" key="1">
    <citation type="submission" date="2017-06" db="EMBL/GenBank/DDBJ databases">
        <title>Complete genome sequence of Paenibacillus donghaensis KCTC 13049T isolated from East Sea sediment, South Korea.</title>
        <authorList>
            <person name="Jung B.K."/>
            <person name="Hong S.-J."/>
            <person name="Shin J.-H."/>
        </authorList>
    </citation>
    <scope>NUCLEOTIDE SEQUENCE [LARGE SCALE GENOMIC DNA]</scope>
    <source>
        <strain evidence="2 3">KCTC 13049</strain>
    </source>
</reference>
<dbReference type="PROSITE" id="PS50206">
    <property type="entry name" value="RHODANESE_3"/>
    <property type="match status" value="1"/>
</dbReference>
<dbReference type="KEGG" id="pdh:B9T62_09520"/>
<protein>
    <submittedName>
        <fullName evidence="2">Sulfurtransferase</fullName>
    </submittedName>
</protein>
<dbReference type="Gene3D" id="3.40.250.10">
    <property type="entry name" value="Rhodanese-like domain"/>
    <property type="match status" value="1"/>
</dbReference>
<evidence type="ECO:0000313" key="2">
    <source>
        <dbReference type="EMBL" id="ASA21004.1"/>
    </source>
</evidence>
<dbReference type="SUPFAM" id="SSF52821">
    <property type="entry name" value="Rhodanese/Cell cycle control phosphatase"/>
    <property type="match status" value="1"/>
</dbReference>
<dbReference type="CDD" id="cd00158">
    <property type="entry name" value="RHOD"/>
    <property type="match status" value="1"/>
</dbReference>
<dbReference type="RefSeq" id="WP_087915019.1">
    <property type="nucleotide sequence ID" value="NZ_CP021780.1"/>
</dbReference>
<dbReference type="EMBL" id="CP021780">
    <property type="protein sequence ID" value="ASA21004.1"/>
    <property type="molecule type" value="Genomic_DNA"/>
</dbReference>
<dbReference type="SMART" id="SM00450">
    <property type="entry name" value="RHOD"/>
    <property type="match status" value="1"/>
</dbReference>
<sequence>MNNNIPQITPQELRQRLETGSDLVLIDVREDEEVAAGMIPDALHIPMGEITARQDEIPADAEIIFICRSGARSQRVCEYLVQSGYNVANLSGGMIEWNETQED</sequence>
<dbReference type="Proteomes" id="UP000249890">
    <property type="component" value="Chromosome"/>
</dbReference>
<dbReference type="PANTHER" id="PTHR43031:SF17">
    <property type="entry name" value="SULFURTRANSFERASE YTWF-RELATED"/>
    <property type="match status" value="1"/>
</dbReference>